<evidence type="ECO:0000256" key="2">
    <source>
        <dbReference type="SAM" id="Phobius"/>
    </source>
</evidence>
<dbReference type="Proteomes" id="UP000605361">
    <property type="component" value="Unassembled WGS sequence"/>
</dbReference>
<evidence type="ECO:0000259" key="3">
    <source>
        <dbReference type="Pfam" id="PF12849"/>
    </source>
</evidence>
<feature type="transmembrane region" description="Helical" evidence="2">
    <location>
        <begin position="13"/>
        <end position="33"/>
    </location>
</feature>
<organism evidence="4 5">
    <name type="scientific">Nonomuraea cypriaca</name>
    <dbReference type="NCBI Taxonomy" id="1187855"/>
    <lineage>
        <taxon>Bacteria</taxon>
        <taxon>Bacillati</taxon>
        <taxon>Actinomycetota</taxon>
        <taxon>Actinomycetes</taxon>
        <taxon>Streptosporangiales</taxon>
        <taxon>Streptosporangiaceae</taxon>
        <taxon>Nonomuraea</taxon>
    </lineage>
</organism>
<sequence>MAVLESLGRLVDFLGGVGPVLFGIALLLVAPYVDRLLVRRKRVSFRVLYNSKIGLGPERLGDGGDPTESGPPTLRQVARLLDRMSIVVIRIRNSGSYDIDPDDFDRPLSFTFGGRVVWNARVSEASTDELRRQLRESLRFFPDEDKPARDGLVTVRRRLSDRMARWFGAPQGPDVPEPAWHGVRLAGLRLKRGEKAKLVVVLREPGPGHGDLTKVVEQSGKLKDAGMIQDEKQRHRVTLPRVSAALVILLSTVLVLSRLSEPPDRGIACAPGELRVEGSTVIMPTIRAIADEYENACGTTITTSASGSIAGVRNLIETPAADVVAVSDGRSAYHDRLHGEKLAIVVYHVVVNSGVGLTTLSLDDLRKINDGTWTDWNQLREDKTSLPIRIIGRGQSSGTRQLFEHEVLGTGENVLSSDECVERDRNPAAPVIRCERDDNPEIIRKISTIPGAIGYADALSIDAERRAGGITALTLDGKAFDLATAGESGYPFWTVEYVYTKDRPRPGSPAAGFLRFLRSHELAQVRLTGAGLTPCLTKEGVEEVCDLR</sequence>
<accession>A0A931F1V6</accession>
<keyword evidence="1" id="KW-0732">Signal</keyword>
<keyword evidence="2" id="KW-0812">Transmembrane</keyword>
<dbReference type="Gene3D" id="3.40.190.10">
    <property type="entry name" value="Periplasmic binding protein-like II"/>
    <property type="match status" value="2"/>
</dbReference>
<dbReference type="PANTHER" id="PTHR30570">
    <property type="entry name" value="PERIPLASMIC PHOSPHATE BINDING COMPONENT OF PHOSPHATE ABC TRANSPORTER"/>
    <property type="match status" value="1"/>
</dbReference>
<feature type="domain" description="PBP" evidence="3">
    <location>
        <begin position="270"/>
        <end position="519"/>
    </location>
</feature>
<feature type="transmembrane region" description="Helical" evidence="2">
    <location>
        <begin position="242"/>
        <end position="259"/>
    </location>
</feature>
<dbReference type="EMBL" id="JADOGI010000055">
    <property type="protein sequence ID" value="MBF8187898.1"/>
    <property type="molecule type" value="Genomic_DNA"/>
</dbReference>
<evidence type="ECO:0000313" key="5">
    <source>
        <dbReference type="Proteomes" id="UP000605361"/>
    </source>
</evidence>
<dbReference type="AlphaFoldDB" id="A0A931F1V6"/>
<keyword evidence="5" id="KW-1185">Reference proteome</keyword>
<dbReference type="InterPro" id="IPR024370">
    <property type="entry name" value="PBP_domain"/>
</dbReference>
<dbReference type="PANTHER" id="PTHR30570:SF1">
    <property type="entry name" value="PHOSPHATE-BINDING PROTEIN PSTS"/>
    <property type="match status" value="1"/>
</dbReference>
<dbReference type="SUPFAM" id="SSF53850">
    <property type="entry name" value="Periplasmic binding protein-like II"/>
    <property type="match status" value="1"/>
</dbReference>
<name>A0A931F1V6_9ACTN</name>
<protein>
    <submittedName>
        <fullName evidence="4">Substrate-binding domain-containing protein</fullName>
    </submittedName>
</protein>
<reference evidence="4" key="1">
    <citation type="submission" date="2020-11" db="EMBL/GenBank/DDBJ databases">
        <title>Whole-genome analyses of Nonomuraea sp. K274.</title>
        <authorList>
            <person name="Veyisoglu A."/>
        </authorList>
    </citation>
    <scope>NUCLEOTIDE SEQUENCE</scope>
    <source>
        <strain evidence="4">K274</strain>
    </source>
</reference>
<proteinExistence type="predicted"/>
<gene>
    <name evidence="4" type="ORF">ITP53_19585</name>
</gene>
<keyword evidence="2" id="KW-1133">Transmembrane helix</keyword>
<comment type="caution">
    <text evidence="4">The sequence shown here is derived from an EMBL/GenBank/DDBJ whole genome shotgun (WGS) entry which is preliminary data.</text>
</comment>
<dbReference type="RefSeq" id="WP_195896858.1">
    <property type="nucleotide sequence ID" value="NZ_JADOGI010000055.1"/>
</dbReference>
<dbReference type="InterPro" id="IPR050811">
    <property type="entry name" value="Phosphate_ABC_transporter"/>
</dbReference>
<evidence type="ECO:0000313" key="4">
    <source>
        <dbReference type="EMBL" id="MBF8187898.1"/>
    </source>
</evidence>
<dbReference type="Pfam" id="PF12849">
    <property type="entry name" value="PBP_like_2"/>
    <property type="match status" value="1"/>
</dbReference>
<keyword evidence="2" id="KW-0472">Membrane</keyword>
<evidence type="ECO:0000256" key="1">
    <source>
        <dbReference type="ARBA" id="ARBA00022729"/>
    </source>
</evidence>